<protein>
    <submittedName>
        <fullName evidence="2">Uncharacterized protein</fullName>
    </submittedName>
</protein>
<dbReference type="EMBL" id="WXEW01000006">
    <property type="protein sequence ID" value="NAS24312.1"/>
    <property type="molecule type" value="Genomic_DNA"/>
</dbReference>
<dbReference type="AlphaFoldDB" id="A0A7C9NJP2"/>
<comment type="caution">
    <text evidence="2">The sequence shown here is derived from an EMBL/GenBank/DDBJ whole genome shotgun (WGS) entry which is preliminary data.</text>
</comment>
<evidence type="ECO:0000256" key="1">
    <source>
        <dbReference type="SAM" id="SignalP"/>
    </source>
</evidence>
<dbReference type="RefSeq" id="WP_161481496.1">
    <property type="nucleotide sequence ID" value="NZ_WXEW01000006.1"/>
</dbReference>
<feature type="signal peptide" evidence="1">
    <location>
        <begin position="1"/>
        <end position="28"/>
    </location>
</feature>
<organism evidence="2 3">
    <name type="scientific">Herbidospora solisilvae</name>
    <dbReference type="NCBI Taxonomy" id="2696284"/>
    <lineage>
        <taxon>Bacteria</taxon>
        <taxon>Bacillati</taxon>
        <taxon>Actinomycetota</taxon>
        <taxon>Actinomycetes</taxon>
        <taxon>Streptosporangiales</taxon>
        <taxon>Streptosporangiaceae</taxon>
        <taxon>Herbidospora</taxon>
    </lineage>
</organism>
<sequence>MRLALPRALMAAVLALAAVLVPAGPASAGVWQLSDGFEPASNPAARWAFTDQGDCDTPYFQSVGVASPRTGTGMAGLRVSNTGGWCAISRTIVLTPVPLHPGAHCGVGVWLDLRNAAATFNLEVINPADWTYIALKTVPVDQTVAPGWRLHTVSWTAQRSDVVLRLTVGKAFNHLFAPRAELDDLVVQCAY</sequence>
<name>A0A7C9NJP2_9ACTN</name>
<keyword evidence="3" id="KW-1185">Reference proteome</keyword>
<accession>A0A7C9NJP2</accession>
<gene>
    <name evidence="2" type="ORF">GT755_21770</name>
</gene>
<proteinExistence type="predicted"/>
<dbReference type="Proteomes" id="UP000479526">
    <property type="component" value="Unassembled WGS sequence"/>
</dbReference>
<keyword evidence="1" id="KW-0732">Signal</keyword>
<feature type="chain" id="PRO_5028950860" evidence="1">
    <location>
        <begin position="29"/>
        <end position="191"/>
    </location>
</feature>
<reference evidence="2 3" key="1">
    <citation type="submission" date="2020-01" db="EMBL/GenBank/DDBJ databases">
        <title>Herbidospora sp. NEAU-GS84 nov., a novel actinomycete isolated from soil.</title>
        <authorList>
            <person name="Han L."/>
        </authorList>
    </citation>
    <scope>NUCLEOTIDE SEQUENCE [LARGE SCALE GENOMIC DNA]</scope>
    <source>
        <strain evidence="2 3">NEAU-GS84</strain>
    </source>
</reference>
<evidence type="ECO:0000313" key="2">
    <source>
        <dbReference type="EMBL" id="NAS24312.1"/>
    </source>
</evidence>
<evidence type="ECO:0000313" key="3">
    <source>
        <dbReference type="Proteomes" id="UP000479526"/>
    </source>
</evidence>